<evidence type="ECO:0000313" key="2">
    <source>
        <dbReference type="Proteomes" id="UP001148737"/>
    </source>
</evidence>
<evidence type="ECO:0000313" key="1">
    <source>
        <dbReference type="EMBL" id="KAJ3482465.1"/>
    </source>
</evidence>
<organism evidence="1 2">
    <name type="scientific">Lecanicillium saksenae</name>
    <dbReference type="NCBI Taxonomy" id="468837"/>
    <lineage>
        <taxon>Eukaryota</taxon>
        <taxon>Fungi</taxon>
        <taxon>Dikarya</taxon>
        <taxon>Ascomycota</taxon>
        <taxon>Pezizomycotina</taxon>
        <taxon>Sordariomycetes</taxon>
        <taxon>Hypocreomycetidae</taxon>
        <taxon>Hypocreales</taxon>
        <taxon>Cordycipitaceae</taxon>
        <taxon>Lecanicillium</taxon>
    </lineage>
</organism>
<sequence>MIDDVNCWPPRATSVPPAPTPIGGWGFYSPGPACPSGYTAACTGVYDQRPEFDFQFSLYSGETALGCCPTGYQYDCVNFAGHNGCHVVGNGTTATTATCRSGTSYDSGVYAFPDTTSYYTSSKGGSSSLVTTTRVGKLFASMFQLNYKSTGPPATATSSGPAETEASSTGGSSKSGGLSNGAVAGIAVGATLGGLMLLAVAFFAIRRHRRKRLGSSSVPTPELKFPSTQEAHLYQQPGLERNDANAGWVRHELPTETAAPAELPAERL</sequence>
<keyword evidence="2" id="KW-1185">Reference proteome</keyword>
<dbReference type="EMBL" id="JANAKD010001171">
    <property type="protein sequence ID" value="KAJ3482465.1"/>
    <property type="molecule type" value="Genomic_DNA"/>
</dbReference>
<comment type="caution">
    <text evidence="1">The sequence shown here is derived from an EMBL/GenBank/DDBJ whole genome shotgun (WGS) entry which is preliminary data.</text>
</comment>
<dbReference type="Proteomes" id="UP001148737">
    <property type="component" value="Unassembled WGS sequence"/>
</dbReference>
<proteinExistence type="predicted"/>
<accession>A0ACC1QN10</accession>
<protein>
    <submittedName>
        <fullName evidence="1">Uncharacterized protein</fullName>
    </submittedName>
</protein>
<reference evidence="1" key="1">
    <citation type="submission" date="2022-07" db="EMBL/GenBank/DDBJ databases">
        <title>Genome Sequence of Lecanicillium saksenae.</title>
        <authorList>
            <person name="Buettner E."/>
        </authorList>
    </citation>
    <scope>NUCLEOTIDE SEQUENCE</scope>
    <source>
        <strain evidence="1">VT-O1</strain>
    </source>
</reference>
<gene>
    <name evidence="1" type="ORF">NLG97_g7562</name>
</gene>
<name>A0ACC1QN10_9HYPO</name>